<keyword evidence="5 16" id="KW-0001">2Fe-2S</keyword>
<dbReference type="InterPro" id="IPR057415">
    <property type="entry name" value="TM_PetC"/>
</dbReference>
<evidence type="ECO:0000256" key="6">
    <source>
        <dbReference type="ARBA" id="ARBA00022723"/>
    </source>
</evidence>
<dbReference type="Gene3D" id="1.20.5.700">
    <property type="entry name" value="Single helix bin"/>
    <property type="match status" value="1"/>
</dbReference>
<dbReference type="EMBL" id="CZDF01000154">
    <property type="protein sequence ID" value="CUR32728.1"/>
    <property type="molecule type" value="Genomic_DNA"/>
</dbReference>
<keyword evidence="6 16" id="KW-0479">Metal-binding</keyword>
<dbReference type="PROSITE" id="PS51296">
    <property type="entry name" value="RIESKE"/>
    <property type="match status" value="1"/>
</dbReference>
<dbReference type="STRING" id="671072.PL9214490275"/>
<dbReference type="OrthoDB" id="9767869at2"/>
<keyword evidence="11 16" id="KW-0411">Iron-sulfur</keyword>
<dbReference type="Proteomes" id="UP000184315">
    <property type="component" value="Unassembled WGS sequence"/>
</dbReference>
<dbReference type="FunFam" id="2.102.10.10:FF:000007">
    <property type="entry name" value="Cytochrome b6-f complex iron-sulfur subunit"/>
    <property type="match status" value="1"/>
</dbReference>
<feature type="transmembrane region" description="Helical" evidence="16">
    <location>
        <begin position="21"/>
        <end position="39"/>
    </location>
</feature>
<comment type="similarity">
    <text evidence="2 16">Belongs to the Rieske iron-sulfur protein family.</text>
</comment>
<dbReference type="InterPro" id="IPR014349">
    <property type="entry name" value="Rieske_Fe-S_prot"/>
</dbReference>
<accession>A0A1J1LJN8</accession>
<evidence type="ECO:0000256" key="3">
    <source>
        <dbReference type="ARBA" id="ARBA00022448"/>
    </source>
</evidence>
<evidence type="ECO:0000256" key="5">
    <source>
        <dbReference type="ARBA" id="ARBA00022714"/>
    </source>
</evidence>
<dbReference type="GO" id="GO:0009496">
    <property type="term" value="F:plastoquinol--plastocyanin reductase activity"/>
    <property type="evidence" value="ECO:0007669"/>
    <property type="project" value="UniProtKB-UniRule"/>
</dbReference>
<dbReference type="GO" id="GO:0009579">
    <property type="term" value="C:thylakoid"/>
    <property type="evidence" value="ECO:0007669"/>
    <property type="project" value="UniProtKB-SubCell"/>
</dbReference>
<dbReference type="AlphaFoldDB" id="A0A1J1LJN8"/>
<evidence type="ECO:0000256" key="12">
    <source>
        <dbReference type="ARBA" id="ARBA00023136"/>
    </source>
</evidence>
<evidence type="ECO:0000256" key="15">
    <source>
        <dbReference type="ARBA" id="ARBA00060385"/>
    </source>
</evidence>
<evidence type="ECO:0000256" key="8">
    <source>
        <dbReference type="ARBA" id="ARBA00022982"/>
    </source>
</evidence>
<keyword evidence="19" id="KW-1185">Reference proteome</keyword>
<dbReference type="InterPro" id="IPR036922">
    <property type="entry name" value="Rieske_2Fe-2S_sf"/>
</dbReference>
<evidence type="ECO:0000256" key="13">
    <source>
        <dbReference type="ARBA" id="ARBA00023157"/>
    </source>
</evidence>
<evidence type="ECO:0000313" key="18">
    <source>
        <dbReference type="EMBL" id="CUR32728.1"/>
    </source>
</evidence>
<dbReference type="Gene3D" id="2.102.10.10">
    <property type="entry name" value="Rieske [2Fe-2S] iron-sulphur domain"/>
    <property type="match status" value="1"/>
</dbReference>
<keyword evidence="10 16" id="KW-0408">Iron</keyword>
<dbReference type="InterPro" id="IPR005805">
    <property type="entry name" value="Rieske_Fe-S_prot_C"/>
</dbReference>
<dbReference type="Pfam" id="PF00355">
    <property type="entry name" value="Rieske"/>
    <property type="match status" value="1"/>
</dbReference>
<dbReference type="GO" id="GO:0016705">
    <property type="term" value="F:oxidoreductase activity, acting on paired donors, with incorporation or reduction of molecular oxygen"/>
    <property type="evidence" value="ECO:0007669"/>
    <property type="project" value="UniProtKB-ARBA"/>
</dbReference>
<comment type="function">
    <text evidence="16">Component of the cytochrome b6-f complex, which mediates electron transfer between photosystem II (PSII) and photosystem I (PSI), cyclic electron flow around PSI, and state transitions.</text>
</comment>
<dbReference type="InterPro" id="IPR017941">
    <property type="entry name" value="Rieske_2Fe-2S"/>
</dbReference>
<dbReference type="InterPro" id="IPR023960">
    <property type="entry name" value="Cyt_b6_f_Rieske"/>
</dbReference>
<dbReference type="GO" id="GO:0046872">
    <property type="term" value="F:metal ion binding"/>
    <property type="evidence" value="ECO:0007669"/>
    <property type="project" value="UniProtKB-KW"/>
</dbReference>
<sequence>MTQISGTSDAPSMGRRQFMNLLTFGSVTGVAVGALYPVVKYFLPPASGAAGGGVTAKDALGNDVIVSEFLSTHKPGDRVLAQGLKGDPTYMVVEKDSSLADYGINAVCTHLGCVVPWNASENKFMCPCHGSQYNDTGKVVRGPAPLSLALVHATVTDDDKLNFTPWTETDFRTGENPWWS</sequence>
<evidence type="ECO:0000256" key="16">
    <source>
        <dbReference type="HAMAP-Rule" id="MF_01335"/>
    </source>
</evidence>
<keyword evidence="18" id="KW-0560">Oxidoreductase</keyword>
<dbReference type="EC" id="7.1.1.6" evidence="16"/>
<keyword evidence="4 16" id="KW-0812">Transmembrane</keyword>
<dbReference type="GO" id="GO:0015979">
    <property type="term" value="P:photosynthesis"/>
    <property type="evidence" value="ECO:0007669"/>
    <property type="project" value="UniProtKB-UniRule"/>
</dbReference>
<evidence type="ECO:0000259" key="17">
    <source>
        <dbReference type="PROSITE" id="PS51296"/>
    </source>
</evidence>
<comment type="cofactor">
    <cofactor evidence="16">
        <name>[2Fe-2S] cluster</name>
        <dbReference type="ChEBI" id="CHEBI:190135"/>
    </cofactor>
    <text evidence="16">Binds 1 [2Fe-2S] cluster per subunit.</text>
</comment>
<keyword evidence="8 16" id="KW-0249">Electron transport</keyword>
<evidence type="ECO:0000313" key="19">
    <source>
        <dbReference type="Proteomes" id="UP000184315"/>
    </source>
</evidence>
<comment type="catalytic activity">
    <reaction evidence="14 16">
        <text>2 oxidized [plastocyanin] + a plastoquinol + 2 H(+)(in) = 2 reduced [plastocyanin] + a plastoquinone + 4 H(+)(out)</text>
        <dbReference type="Rhea" id="RHEA:22148"/>
        <dbReference type="Rhea" id="RHEA-COMP:9561"/>
        <dbReference type="Rhea" id="RHEA-COMP:9562"/>
        <dbReference type="Rhea" id="RHEA-COMP:10039"/>
        <dbReference type="Rhea" id="RHEA-COMP:10040"/>
        <dbReference type="ChEBI" id="CHEBI:15378"/>
        <dbReference type="ChEBI" id="CHEBI:17757"/>
        <dbReference type="ChEBI" id="CHEBI:29036"/>
        <dbReference type="ChEBI" id="CHEBI:49552"/>
        <dbReference type="ChEBI" id="CHEBI:62192"/>
        <dbReference type="EC" id="7.1.1.6"/>
    </reaction>
</comment>
<dbReference type="NCBIfam" id="NF010001">
    <property type="entry name" value="PRK13474.1"/>
    <property type="match status" value="1"/>
</dbReference>
<keyword evidence="7 16" id="KW-1278">Translocase</keyword>
<evidence type="ECO:0000256" key="1">
    <source>
        <dbReference type="ARBA" id="ARBA00004167"/>
    </source>
</evidence>
<dbReference type="PANTHER" id="PTHR10134">
    <property type="entry name" value="CYTOCHROME B-C1 COMPLEX SUBUNIT RIESKE, MITOCHONDRIAL"/>
    <property type="match status" value="1"/>
</dbReference>
<dbReference type="SUPFAM" id="SSF50022">
    <property type="entry name" value="ISP domain"/>
    <property type="match status" value="1"/>
</dbReference>
<keyword evidence="13" id="KW-1015">Disulfide bond</keyword>
<keyword evidence="3 16" id="KW-0813">Transport</keyword>
<gene>
    <name evidence="16 18" type="primary">petC</name>
    <name evidence="18" type="ORF">PL9214490275</name>
</gene>
<comment type="miscellaneous">
    <text evidence="16">The Rieske iron-sulfur protein is a high potential 2Fe-2S protein.</text>
</comment>
<evidence type="ECO:0000256" key="11">
    <source>
        <dbReference type="ARBA" id="ARBA00023014"/>
    </source>
</evidence>
<evidence type="ECO:0000256" key="10">
    <source>
        <dbReference type="ARBA" id="ARBA00023004"/>
    </source>
</evidence>
<evidence type="ECO:0000256" key="14">
    <source>
        <dbReference type="ARBA" id="ARBA00047828"/>
    </source>
</evidence>
<dbReference type="HAMAP" id="MF_01335">
    <property type="entry name" value="Cytb6_f_Rieske"/>
    <property type="match status" value="1"/>
</dbReference>
<keyword evidence="9 16" id="KW-1133">Transmembrane helix</keyword>
<evidence type="ECO:0000256" key="4">
    <source>
        <dbReference type="ARBA" id="ARBA00022692"/>
    </source>
</evidence>
<keyword evidence="12 16" id="KW-0472">Membrane</keyword>
<dbReference type="NCBIfam" id="NF045928">
    <property type="entry name" value="Cytb6fFeSPetC"/>
    <property type="match status" value="1"/>
</dbReference>
<dbReference type="GO" id="GO:0051537">
    <property type="term" value="F:2 iron, 2 sulfur cluster binding"/>
    <property type="evidence" value="ECO:0007669"/>
    <property type="project" value="UniProtKB-KW"/>
</dbReference>
<dbReference type="PRINTS" id="PR00162">
    <property type="entry name" value="RIESKE"/>
</dbReference>
<proteinExistence type="inferred from homology"/>
<dbReference type="GO" id="GO:0004497">
    <property type="term" value="F:monooxygenase activity"/>
    <property type="evidence" value="ECO:0007669"/>
    <property type="project" value="UniProtKB-ARBA"/>
</dbReference>
<dbReference type="Pfam" id="PF25471">
    <property type="entry name" value="TM_PetC"/>
    <property type="match status" value="1"/>
</dbReference>
<evidence type="ECO:0000256" key="2">
    <source>
        <dbReference type="ARBA" id="ARBA00010651"/>
    </source>
</evidence>
<organism evidence="18 19">
    <name type="scientific">Planktothrix tepida PCC 9214</name>
    <dbReference type="NCBI Taxonomy" id="671072"/>
    <lineage>
        <taxon>Bacteria</taxon>
        <taxon>Bacillati</taxon>
        <taxon>Cyanobacteriota</taxon>
        <taxon>Cyanophyceae</taxon>
        <taxon>Oscillatoriophycideae</taxon>
        <taxon>Oscillatoriales</taxon>
        <taxon>Microcoleaceae</taxon>
        <taxon>Planktothrix</taxon>
    </lineage>
</organism>
<dbReference type="InterPro" id="IPR006311">
    <property type="entry name" value="TAT_signal"/>
</dbReference>
<feature type="domain" description="Rieske" evidence="17">
    <location>
        <begin position="65"/>
        <end position="162"/>
    </location>
</feature>
<dbReference type="CDD" id="cd03471">
    <property type="entry name" value="Rieske_cytochrome_b6f"/>
    <property type="match status" value="1"/>
</dbReference>
<comment type="subunit">
    <text evidence="16">The 4 large subunits of the cytochrome b6-f complex are cytochrome b6, subunit IV (17 kDa polypeptide, PetD), cytochrome f and the Rieske protein, while the 4 small subunits are PetG, PetL, PetM and PetN. The complex functions as a dimer.</text>
</comment>
<dbReference type="PROSITE" id="PS51318">
    <property type="entry name" value="TAT"/>
    <property type="match status" value="1"/>
</dbReference>
<dbReference type="RefSeq" id="WP_072719428.1">
    <property type="nucleotide sequence ID" value="NZ_LN889801.1"/>
</dbReference>
<protein>
    <recommendedName>
        <fullName evidence="16">Cytochrome b6-f complex iron-sulfur subunit</fullName>
        <ecNumber evidence="16">7.1.1.6</ecNumber>
    </recommendedName>
    <alternativeName>
        <fullName evidence="16">Plastohydroquinone:plastocyanin oxidoreductase iron-sulfur protein</fullName>
        <shortName evidence="16">ISP</shortName>
        <shortName evidence="16">RISP</shortName>
    </alternativeName>
    <alternativeName>
        <fullName evidence="16">Rieske iron-sulfur protein</fullName>
    </alternativeName>
</protein>
<reference evidence="19" key="1">
    <citation type="submission" date="2015-10" db="EMBL/GenBank/DDBJ databases">
        <authorList>
            <person name="Regsiter A."/>
            <person name="william w."/>
        </authorList>
    </citation>
    <scope>NUCLEOTIDE SEQUENCE [LARGE SCALE GENOMIC DNA]</scope>
</reference>
<name>A0A1J1LJN8_9CYAN</name>
<evidence type="ECO:0000256" key="7">
    <source>
        <dbReference type="ARBA" id="ARBA00022967"/>
    </source>
</evidence>
<dbReference type="GO" id="GO:0016020">
    <property type="term" value="C:membrane"/>
    <property type="evidence" value="ECO:0007669"/>
    <property type="project" value="UniProtKB-SubCell"/>
</dbReference>
<evidence type="ECO:0000256" key="9">
    <source>
        <dbReference type="ARBA" id="ARBA00022989"/>
    </source>
</evidence>
<comment type="subcellular location">
    <subcellularLocation>
        <location evidence="1">Membrane</location>
        <topology evidence="1">Single-pass membrane protein</topology>
    </subcellularLocation>
    <subcellularLocation>
        <location evidence="15">Thylakoid</location>
    </subcellularLocation>
</comment>